<evidence type="ECO:0000259" key="2">
    <source>
        <dbReference type="Pfam" id="PF13579"/>
    </source>
</evidence>
<feature type="domain" description="Glycosyl transferase family 1" evidence="1">
    <location>
        <begin position="200"/>
        <end position="363"/>
    </location>
</feature>
<name>A0A1F6BKU0_9BACT</name>
<accession>A0A1F6BKU0</accession>
<evidence type="ECO:0000259" key="1">
    <source>
        <dbReference type="Pfam" id="PF00534"/>
    </source>
</evidence>
<dbReference type="STRING" id="1798468.A2110_03070"/>
<evidence type="ECO:0000313" key="4">
    <source>
        <dbReference type="Proteomes" id="UP000176273"/>
    </source>
</evidence>
<evidence type="ECO:0000313" key="3">
    <source>
        <dbReference type="EMBL" id="OGG37539.1"/>
    </source>
</evidence>
<dbReference type="InterPro" id="IPR028098">
    <property type="entry name" value="Glyco_trans_4-like_N"/>
</dbReference>
<protein>
    <recommendedName>
        <fullName evidence="5">Glycosyltransferase subfamily 4-like N-terminal domain-containing protein</fullName>
    </recommendedName>
</protein>
<gene>
    <name evidence="3" type="ORF">A2110_03070</name>
</gene>
<dbReference type="GO" id="GO:0016758">
    <property type="term" value="F:hexosyltransferase activity"/>
    <property type="evidence" value="ECO:0007669"/>
    <property type="project" value="TreeGrafter"/>
</dbReference>
<dbReference type="SUPFAM" id="SSF53756">
    <property type="entry name" value="UDP-Glycosyltransferase/glycogen phosphorylase"/>
    <property type="match status" value="1"/>
</dbReference>
<dbReference type="Gene3D" id="3.40.50.2000">
    <property type="entry name" value="Glycogen Phosphorylase B"/>
    <property type="match status" value="2"/>
</dbReference>
<dbReference type="PANTHER" id="PTHR45947:SF3">
    <property type="entry name" value="SULFOQUINOVOSYL TRANSFERASE SQD2"/>
    <property type="match status" value="1"/>
</dbReference>
<dbReference type="Pfam" id="PF13579">
    <property type="entry name" value="Glyco_trans_4_4"/>
    <property type="match status" value="1"/>
</dbReference>
<dbReference type="InterPro" id="IPR001296">
    <property type="entry name" value="Glyco_trans_1"/>
</dbReference>
<reference evidence="3 4" key="1">
    <citation type="journal article" date="2016" name="Nat. Commun.">
        <title>Thousands of microbial genomes shed light on interconnected biogeochemical processes in an aquifer system.</title>
        <authorList>
            <person name="Anantharaman K."/>
            <person name="Brown C.T."/>
            <person name="Hug L.A."/>
            <person name="Sharon I."/>
            <person name="Castelle C.J."/>
            <person name="Probst A.J."/>
            <person name="Thomas B.C."/>
            <person name="Singh A."/>
            <person name="Wilkins M.J."/>
            <person name="Karaoz U."/>
            <person name="Brodie E.L."/>
            <person name="Williams K.H."/>
            <person name="Hubbard S.S."/>
            <person name="Banfield J.F."/>
        </authorList>
    </citation>
    <scope>NUCLEOTIDE SEQUENCE [LARGE SCALE GENOMIC DNA]</scope>
</reference>
<dbReference type="InterPro" id="IPR050194">
    <property type="entry name" value="Glycosyltransferase_grp1"/>
</dbReference>
<evidence type="ECO:0008006" key="5">
    <source>
        <dbReference type="Google" id="ProtNLM"/>
    </source>
</evidence>
<dbReference type="EMBL" id="MFKH01000010">
    <property type="protein sequence ID" value="OGG37539.1"/>
    <property type="molecule type" value="Genomic_DNA"/>
</dbReference>
<dbReference type="Proteomes" id="UP000176273">
    <property type="component" value="Unassembled WGS sequence"/>
</dbReference>
<comment type="caution">
    <text evidence="3">The sequence shown here is derived from an EMBL/GenBank/DDBJ whole genome shotgun (WGS) entry which is preliminary data.</text>
</comment>
<proteinExistence type="predicted"/>
<dbReference type="AlphaFoldDB" id="A0A1F6BKU0"/>
<organism evidence="3 4">
    <name type="scientific">Candidatus Jorgensenbacteria bacterium GWA1_54_12</name>
    <dbReference type="NCBI Taxonomy" id="1798468"/>
    <lineage>
        <taxon>Bacteria</taxon>
        <taxon>Candidatus Joergenseniibacteriota</taxon>
    </lineage>
</organism>
<dbReference type="PANTHER" id="PTHR45947">
    <property type="entry name" value="SULFOQUINOVOSYL TRANSFERASE SQD2"/>
    <property type="match status" value="1"/>
</dbReference>
<dbReference type="Pfam" id="PF00534">
    <property type="entry name" value="Glycos_transf_1"/>
    <property type="match status" value="1"/>
</dbReference>
<feature type="domain" description="Glycosyltransferase subfamily 4-like N-terminal" evidence="2">
    <location>
        <begin position="17"/>
        <end position="183"/>
    </location>
</feature>
<sequence>MKILHIVPTYYPAFARGGPIWSVHNLNKYLVKAGVDVTVYTTNLDVSKETPCNKKVIVDGVKVWYFPVSFRPWQYSREMHRALRENMKNFDIVHVTSVFLSASTLGARYAKKFGKPYLISPRGSLMREPVMRRHRLAKMLYLRLVEKRNLEQSDAIHFTVPMERKEYEELGLPLRRALVIPNGIEPDELGAPGRPGAFWEKFGIPKEKRIILSLGRIDWKKGFDTLIPAFAALLKRIPEAFLVIAGEGGKGYTEEVKAMVSREGIKDKALFTGLLTGQDKAAALNEAEIFTLPSYAENFGMAVAEAMYAGLPVVITEGVGIASDVQEAGAGIVIQKDEQTLTDALAKVMANDAERKAMGERGRALVKEKFIMPKITNTWIAAYNKLTS</sequence>